<evidence type="ECO:0000313" key="6">
    <source>
        <dbReference type="EMBL" id="GES09112.1"/>
    </source>
</evidence>
<keyword evidence="3" id="KW-0547">Nucleotide-binding</keyword>
<name>A0A5M3WM43_9ACTN</name>
<dbReference type="InterPro" id="IPR027417">
    <property type="entry name" value="P-loop_NTPase"/>
</dbReference>
<evidence type="ECO:0000313" key="7">
    <source>
        <dbReference type="Proteomes" id="UP000331127"/>
    </source>
</evidence>
<dbReference type="GO" id="GO:0055085">
    <property type="term" value="P:transmembrane transport"/>
    <property type="evidence" value="ECO:0007669"/>
    <property type="project" value="UniProtKB-ARBA"/>
</dbReference>
<proteinExistence type="inferred from homology"/>
<accession>A0A5M3WM43</accession>
<dbReference type="Pfam" id="PF00005">
    <property type="entry name" value="ABC_tran"/>
    <property type="match status" value="1"/>
</dbReference>
<dbReference type="SUPFAM" id="SSF52540">
    <property type="entry name" value="P-loop containing nucleoside triphosphate hydrolases"/>
    <property type="match status" value="1"/>
</dbReference>
<gene>
    <name evidence="6" type="ORF">Amac_027080</name>
</gene>
<evidence type="ECO:0000259" key="5">
    <source>
        <dbReference type="PROSITE" id="PS50893"/>
    </source>
</evidence>
<dbReference type="PROSITE" id="PS50893">
    <property type="entry name" value="ABC_TRANSPORTER_2"/>
    <property type="match status" value="1"/>
</dbReference>
<dbReference type="Proteomes" id="UP000331127">
    <property type="component" value="Unassembled WGS sequence"/>
</dbReference>
<evidence type="ECO:0000256" key="2">
    <source>
        <dbReference type="ARBA" id="ARBA00022448"/>
    </source>
</evidence>
<protein>
    <recommendedName>
        <fullName evidence="5">ABC transporter domain-containing protein</fullName>
    </recommendedName>
</protein>
<dbReference type="RefSeq" id="WP_155354671.1">
    <property type="nucleotide sequence ID" value="NZ_BAAAHL010000065.1"/>
</dbReference>
<dbReference type="PANTHER" id="PTHR43776:SF7">
    <property type="entry name" value="D,D-DIPEPTIDE TRANSPORT ATP-BINDING PROTEIN DDPF-RELATED"/>
    <property type="match status" value="1"/>
</dbReference>
<dbReference type="AlphaFoldDB" id="A0A5M3WM43"/>
<comment type="similarity">
    <text evidence="1">Belongs to the ABC transporter superfamily.</text>
</comment>
<organism evidence="6 7">
    <name type="scientific">Acrocarpospora macrocephala</name>
    <dbReference type="NCBI Taxonomy" id="150177"/>
    <lineage>
        <taxon>Bacteria</taxon>
        <taxon>Bacillati</taxon>
        <taxon>Actinomycetota</taxon>
        <taxon>Actinomycetes</taxon>
        <taxon>Streptosporangiales</taxon>
        <taxon>Streptosporangiaceae</taxon>
        <taxon>Acrocarpospora</taxon>
    </lineage>
</organism>
<dbReference type="Gene3D" id="3.40.50.300">
    <property type="entry name" value="P-loop containing nucleotide triphosphate hydrolases"/>
    <property type="match status" value="1"/>
</dbReference>
<keyword evidence="2" id="KW-0813">Transport</keyword>
<dbReference type="InterPro" id="IPR003593">
    <property type="entry name" value="AAA+_ATPase"/>
</dbReference>
<evidence type="ECO:0000256" key="3">
    <source>
        <dbReference type="ARBA" id="ARBA00022741"/>
    </source>
</evidence>
<reference evidence="6 7" key="1">
    <citation type="submission" date="2019-10" db="EMBL/GenBank/DDBJ databases">
        <title>Whole genome shotgun sequence of Acrocarpospora macrocephala NBRC 16266.</title>
        <authorList>
            <person name="Ichikawa N."/>
            <person name="Kimura A."/>
            <person name="Kitahashi Y."/>
            <person name="Komaki H."/>
            <person name="Oguchi A."/>
        </authorList>
    </citation>
    <scope>NUCLEOTIDE SEQUENCE [LARGE SCALE GENOMIC DNA]</scope>
    <source>
        <strain evidence="6 7">NBRC 16266</strain>
    </source>
</reference>
<dbReference type="InterPro" id="IPR050319">
    <property type="entry name" value="ABC_transp_ATP-bind"/>
</dbReference>
<dbReference type="SMART" id="SM00382">
    <property type="entry name" value="AAA"/>
    <property type="match status" value="1"/>
</dbReference>
<keyword evidence="4" id="KW-0067">ATP-binding</keyword>
<dbReference type="OrthoDB" id="2986442at2"/>
<dbReference type="GO" id="GO:0016887">
    <property type="term" value="F:ATP hydrolysis activity"/>
    <property type="evidence" value="ECO:0007669"/>
    <property type="project" value="InterPro"/>
</dbReference>
<dbReference type="InterPro" id="IPR017871">
    <property type="entry name" value="ABC_transporter-like_CS"/>
</dbReference>
<dbReference type="EMBL" id="BLAE01000013">
    <property type="protein sequence ID" value="GES09112.1"/>
    <property type="molecule type" value="Genomic_DNA"/>
</dbReference>
<feature type="domain" description="ABC transporter" evidence="5">
    <location>
        <begin position="4"/>
        <end position="247"/>
    </location>
</feature>
<dbReference type="CDD" id="cd03257">
    <property type="entry name" value="ABC_NikE_OppD_transporters"/>
    <property type="match status" value="1"/>
</dbReference>
<dbReference type="PROSITE" id="PS00211">
    <property type="entry name" value="ABC_TRANSPORTER_1"/>
    <property type="match status" value="1"/>
</dbReference>
<sequence>MTLLELDEVTVRFRTGPPFRRQTHDAMRNVSLLVRPGETLGLVGESGSGKTTTGMTALGLRRPTTGKVRFGGVPFPKNRRMLAGRLQAVLQHPQWSLNPRMRIGQSVAEPLDVLGGASKAETAERVPRLLADVGLDPELARRYPHELSGGQRQRVSIARALITRPEFIVFDEPVSALDVSVQAQILNLVRDLQAQFGFGALFISHDLAAVRYVAARIAVMCDGEVVETADTEVFYTHPQHEYSRRLLEAL</sequence>
<dbReference type="GO" id="GO:0005524">
    <property type="term" value="F:ATP binding"/>
    <property type="evidence" value="ECO:0007669"/>
    <property type="project" value="UniProtKB-KW"/>
</dbReference>
<evidence type="ECO:0000256" key="4">
    <source>
        <dbReference type="ARBA" id="ARBA00022840"/>
    </source>
</evidence>
<comment type="caution">
    <text evidence="6">The sequence shown here is derived from an EMBL/GenBank/DDBJ whole genome shotgun (WGS) entry which is preliminary data.</text>
</comment>
<evidence type="ECO:0000256" key="1">
    <source>
        <dbReference type="ARBA" id="ARBA00005417"/>
    </source>
</evidence>
<dbReference type="PANTHER" id="PTHR43776">
    <property type="entry name" value="TRANSPORT ATP-BINDING PROTEIN"/>
    <property type="match status" value="1"/>
</dbReference>
<keyword evidence="7" id="KW-1185">Reference proteome</keyword>
<dbReference type="InterPro" id="IPR003439">
    <property type="entry name" value="ABC_transporter-like_ATP-bd"/>
</dbReference>